<dbReference type="AlphaFoldDB" id="A0A8S8XEQ7"/>
<dbReference type="EMBL" id="BOPV01000001">
    <property type="protein sequence ID" value="GIL39897.1"/>
    <property type="molecule type" value="Genomic_DNA"/>
</dbReference>
<sequence length="92" mass="10374">MAAPRPDLIARRRFRCAVKVALPAPPQRGLGLYDFHEQLRRLFGRDGYALVPSAWDGTREAMAVLFDDPAKAFYVAAWADARWPRPEPPKPA</sequence>
<dbReference type="Proteomes" id="UP000681075">
    <property type="component" value="Unassembled WGS sequence"/>
</dbReference>
<organism evidence="1 2">
    <name type="scientific">Roseiterribacter gracilis</name>
    <dbReference type="NCBI Taxonomy" id="2812848"/>
    <lineage>
        <taxon>Bacteria</taxon>
        <taxon>Pseudomonadati</taxon>
        <taxon>Pseudomonadota</taxon>
        <taxon>Alphaproteobacteria</taxon>
        <taxon>Rhodospirillales</taxon>
        <taxon>Roseiterribacteraceae</taxon>
        <taxon>Roseiterribacter</taxon>
    </lineage>
</organism>
<accession>A0A8S8XEQ7</accession>
<evidence type="ECO:0000313" key="2">
    <source>
        <dbReference type="Proteomes" id="UP000681075"/>
    </source>
</evidence>
<evidence type="ECO:0000313" key="1">
    <source>
        <dbReference type="EMBL" id="GIL39897.1"/>
    </source>
</evidence>
<proteinExistence type="predicted"/>
<name>A0A8S8XEQ7_9PROT</name>
<protein>
    <submittedName>
        <fullName evidence="1">Uncharacterized protein</fullName>
    </submittedName>
</protein>
<comment type="caution">
    <text evidence="1">The sequence shown here is derived from an EMBL/GenBank/DDBJ whole genome shotgun (WGS) entry which is preliminary data.</text>
</comment>
<dbReference type="RefSeq" id="WP_420243016.1">
    <property type="nucleotide sequence ID" value="NZ_BOPV01000001.1"/>
</dbReference>
<gene>
    <name evidence="1" type="ORF">TMPK1_21340</name>
</gene>
<keyword evidence="2" id="KW-1185">Reference proteome</keyword>
<reference evidence="1" key="1">
    <citation type="submission" date="2021-02" db="EMBL/GenBank/DDBJ databases">
        <title>Genome sequence of Rhodospirillales sp. strain TMPK1 isolated from soil.</title>
        <authorList>
            <person name="Nakai R."/>
            <person name="Kusada H."/>
            <person name="Tamaki H."/>
        </authorList>
    </citation>
    <scope>NUCLEOTIDE SEQUENCE</scope>
    <source>
        <strain evidence="1">TMPK1</strain>
    </source>
</reference>